<protein>
    <recommendedName>
        <fullName evidence="3">chitinase</fullName>
        <ecNumber evidence="3">3.2.1.14</ecNumber>
    </recommendedName>
</protein>
<keyword evidence="12" id="KW-1185">Reference proteome</keyword>
<dbReference type="Gene3D" id="3.10.50.10">
    <property type="match status" value="1"/>
</dbReference>
<dbReference type="GO" id="GO:0006032">
    <property type="term" value="P:chitin catabolic process"/>
    <property type="evidence" value="ECO:0007669"/>
    <property type="project" value="UniProtKB-KW"/>
</dbReference>
<accession>A0A562J5I3</accession>
<feature type="signal peptide" evidence="8">
    <location>
        <begin position="1"/>
        <end position="30"/>
    </location>
</feature>
<evidence type="ECO:0000259" key="10">
    <source>
        <dbReference type="PROSITE" id="PS51910"/>
    </source>
</evidence>
<feature type="domain" description="GH18" evidence="10">
    <location>
        <begin position="136"/>
        <end position="485"/>
    </location>
</feature>
<dbReference type="GO" id="GO:0008061">
    <property type="term" value="F:chitin binding"/>
    <property type="evidence" value="ECO:0007669"/>
    <property type="project" value="InterPro"/>
</dbReference>
<dbReference type="PANTHER" id="PTHR11177">
    <property type="entry name" value="CHITINASE"/>
    <property type="match status" value="1"/>
</dbReference>
<dbReference type="CDD" id="cd00063">
    <property type="entry name" value="FN3"/>
    <property type="match status" value="1"/>
</dbReference>
<dbReference type="PROSITE" id="PS50853">
    <property type="entry name" value="FN3"/>
    <property type="match status" value="1"/>
</dbReference>
<proteinExistence type="inferred from homology"/>
<feature type="domain" description="Fibronectin type-III" evidence="9">
    <location>
        <begin position="40"/>
        <end position="125"/>
    </location>
</feature>
<dbReference type="RefSeq" id="WP_145085255.1">
    <property type="nucleotide sequence ID" value="NZ_VLKH01000009.1"/>
</dbReference>
<dbReference type="SMART" id="SM00060">
    <property type="entry name" value="FN3"/>
    <property type="match status" value="1"/>
</dbReference>
<dbReference type="PANTHER" id="PTHR11177:SF317">
    <property type="entry name" value="CHITINASE 12-RELATED"/>
    <property type="match status" value="1"/>
</dbReference>
<evidence type="ECO:0000256" key="7">
    <source>
        <dbReference type="RuleBase" id="RU000489"/>
    </source>
</evidence>
<dbReference type="InterPro" id="IPR003961">
    <property type="entry name" value="FN3_dom"/>
</dbReference>
<evidence type="ECO:0000256" key="4">
    <source>
        <dbReference type="ARBA" id="ARBA00022801"/>
    </source>
</evidence>
<evidence type="ECO:0000259" key="9">
    <source>
        <dbReference type="PROSITE" id="PS50853"/>
    </source>
</evidence>
<dbReference type="SUPFAM" id="SSF49265">
    <property type="entry name" value="Fibronectin type III"/>
    <property type="match status" value="1"/>
</dbReference>
<dbReference type="Pfam" id="PF00041">
    <property type="entry name" value="fn3"/>
    <property type="match status" value="1"/>
</dbReference>
<name>A0A562J5I3_9FIRM</name>
<evidence type="ECO:0000313" key="12">
    <source>
        <dbReference type="Proteomes" id="UP000315343"/>
    </source>
</evidence>
<reference evidence="11 12" key="1">
    <citation type="submission" date="2019-07" db="EMBL/GenBank/DDBJ databases">
        <title>Genomic Encyclopedia of Type Strains, Phase I: the one thousand microbial genomes (KMG-I) project.</title>
        <authorList>
            <person name="Kyrpides N."/>
        </authorList>
    </citation>
    <scope>NUCLEOTIDE SEQUENCE [LARGE SCALE GENOMIC DNA]</scope>
    <source>
        <strain evidence="11 12">DSM 13558</strain>
    </source>
</reference>
<dbReference type="AlphaFoldDB" id="A0A562J5I3"/>
<dbReference type="InterPro" id="IPR036116">
    <property type="entry name" value="FN3_sf"/>
</dbReference>
<keyword evidence="5" id="KW-0119">Carbohydrate metabolism</keyword>
<dbReference type="OrthoDB" id="9775889at2"/>
<dbReference type="GO" id="GO:0008843">
    <property type="term" value="F:endochitinase activity"/>
    <property type="evidence" value="ECO:0007669"/>
    <property type="project" value="UniProtKB-EC"/>
</dbReference>
<keyword evidence="4 7" id="KW-0378">Hydrolase</keyword>
<dbReference type="SMART" id="SM00636">
    <property type="entry name" value="Glyco_18"/>
    <property type="match status" value="1"/>
</dbReference>
<keyword evidence="5" id="KW-0624">Polysaccharide degradation</keyword>
<keyword evidence="6 7" id="KW-0326">Glycosidase</keyword>
<dbReference type="Proteomes" id="UP000315343">
    <property type="component" value="Unassembled WGS sequence"/>
</dbReference>
<comment type="catalytic activity">
    <reaction evidence="1">
        <text>Random endo-hydrolysis of N-acetyl-beta-D-glucosaminide (1-&gt;4)-beta-linkages in chitin and chitodextrins.</text>
        <dbReference type="EC" id="3.2.1.14"/>
    </reaction>
</comment>
<evidence type="ECO:0000256" key="8">
    <source>
        <dbReference type="SAM" id="SignalP"/>
    </source>
</evidence>
<dbReference type="InterPro" id="IPR029070">
    <property type="entry name" value="Chitinase_insertion_sf"/>
</dbReference>
<sequence length="485" mass="54066">MNKNLKIKKTLSIALAFVLLVLSFDNFAFADKADKQPPTAPANLHMTYANETSVTLKWDASTDNVGVNAYSIYKDGTYFASTLNCTYTVENLTPGTEYEFYIKAKDVKRNLSKPSNVITVTLSKDYAPDLPTESTKKIVGYYAAWSAYSGFTPNKLDASKLTHINYAFANIGSDFKLVMGYPDKDPANFKMLQDLKIINPDLKILISVGGWTWSGKFSDAAATETSRSAFASGCVEFITKYGLDGVDLDWEYPVGGGLAENSRRPEDKQNFTLLLKKIREKMDEQGLKDNKHYLLTIAGGASNYYIGNTEPGIFHEYVDYATLMTYDIHGTWDSYTDFNAPLYNNTDASLQYKWSVDSSVNAWINAGFPKEKLVAGVPFYGYLYETSSTGNNGLYQTFSTGKSLSYSSIEANYINKAGFVRYFHEQSMVPWLYNGKIFISYDDAASMSLKANYINTKGLGGAAVWELSQDPNKVLLNSLYESLNN</sequence>
<evidence type="ECO:0000256" key="5">
    <source>
        <dbReference type="ARBA" id="ARBA00023024"/>
    </source>
</evidence>
<dbReference type="Pfam" id="PF00704">
    <property type="entry name" value="Glyco_hydro_18"/>
    <property type="match status" value="1"/>
</dbReference>
<keyword evidence="8" id="KW-0732">Signal</keyword>
<dbReference type="InterPro" id="IPR013783">
    <property type="entry name" value="Ig-like_fold"/>
</dbReference>
<evidence type="ECO:0000256" key="2">
    <source>
        <dbReference type="ARBA" id="ARBA00009121"/>
    </source>
</evidence>
<dbReference type="InterPro" id="IPR001223">
    <property type="entry name" value="Glyco_hydro18_cat"/>
</dbReference>
<dbReference type="InterPro" id="IPR011583">
    <property type="entry name" value="Chitinase_II/V-like_cat"/>
</dbReference>
<comment type="similarity">
    <text evidence="2">Belongs to the glycosyl hydrolase 18 family. Chitinase class II subfamily.</text>
</comment>
<dbReference type="InterPro" id="IPR050314">
    <property type="entry name" value="Glycosyl_Hydrlase_18"/>
</dbReference>
<dbReference type="InterPro" id="IPR001579">
    <property type="entry name" value="Glyco_hydro_18_chit_AS"/>
</dbReference>
<dbReference type="Gene3D" id="2.60.40.10">
    <property type="entry name" value="Immunoglobulins"/>
    <property type="match status" value="1"/>
</dbReference>
<dbReference type="InterPro" id="IPR017853">
    <property type="entry name" value="GH"/>
</dbReference>
<dbReference type="GO" id="GO:0005975">
    <property type="term" value="P:carbohydrate metabolic process"/>
    <property type="evidence" value="ECO:0007669"/>
    <property type="project" value="InterPro"/>
</dbReference>
<dbReference type="CDD" id="cd06548">
    <property type="entry name" value="GH18_chitinase"/>
    <property type="match status" value="1"/>
</dbReference>
<dbReference type="SUPFAM" id="SSF51445">
    <property type="entry name" value="(Trans)glycosidases"/>
    <property type="match status" value="1"/>
</dbReference>
<dbReference type="EMBL" id="VLKH01000009">
    <property type="protein sequence ID" value="TWH78469.1"/>
    <property type="molecule type" value="Genomic_DNA"/>
</dbReference>
<organism evidence="11 12">
    <name type="scientific">Sedimentibacter saalensis</name>
    <dbReference type="NCBI Taxonomy" id="130788"/>
    <lineage>
        <taxon>Bacteria</taxon>
        <taxon>Bacillati</taxon>
        <taxon>Bacillota</taxon>
        <taxon>Tissierellia</taxon>
        <taxon>Sedimentibacter</taxon>
    </lineage>
</organism>
<gene>
    <name evidence="11" type="ORF">LY60_02929</name>
</gene>
<dbReference type="PROSITE" id="PS01095">
    <property type="entry name" value="GH18_1"/>
    <property type="match status" value="1"/>
</dbReference>
<feature type="chain" id="PRO_5021871278" description="chitinase" evidence="8">
    <location>
        <begin position="31"/>
        <end position="485"/>
    </location>
</feature>
<evidence type="ECO:0000313" key="11">
    <source>
        <dbReference type="EMBL" id="TWH78469.1"/>
    </source>
</evidence>
<evidence type="ECO:0000256" key="3">
    <source>
        <dbReference type="ARBA" id="ARBA00012729"/>
    </source>
</evidence>
<keyword evidence="5" id="KW-0146">Chitin degradation</keyword>
<comment type="caution">
    <text evidence="11">The sequence shown here is derived from an EMBL/GenBank/DDBJ whole genome shotgun (WGS) entry which is preliminary data.</text>
</comment>
<dbReference type="PROSITE" id="PS51910">
    <property type="entry name" value="GH18_2"/>
    <property type="match status" value="1"/>
</dbReference>
<dbReference type="Gene3D" id="3.20.20.80">
    <property type="entry name" value="Glycosidases"/>
    <property type="match status" value="1"/>
</dbReference>
<evidence type="ECO:0000256" key="1">
    <source>
        <dbReference type="ARBA" id="ARBA00000822"/>
    </source>
</evidence>
<evidence type="ECO:0000256" key="6">
    <source>
        <dbReference type="ARBA" id="ARBA00023295"/>
    </source>
</evidence>
<dbReference type="SUPFAM" id="SSF54556">
    <property type="entry name" value="Chitinase insertion domain"/>
    <property type="match status" value="1"/>
</dbReference>
<dbReference type="EC" id="3.2.1.14" evidence="3"/>